<keyword evidence="4" id="KW-1185">Reference proteome</keyword>
<feature type="domain" description="Glucose-6-phosphate dehydrogenase assembly protein OpcA N-terminal" evidence="1">
    <location>
        <begin position="50"/>
        <end position="158"/>
    </location>
</feature>
<protein>
    <submittedName>
        <fullName evidence="3">Glucose-6-phosphate dehydrogenase assembly protein OpcA</fullName>
    </submittedName>
</protein>
<reference evidence="3 4" key="1">
    <citation type="journal article" date="2008" name="Int. J. Syst. Evol. Microbiol.">
        <title>Tessaracoccus flavescens sp. nov., isolated from marine sediment.</title>
        <authorList>
            <person name="Lee D.W."/>
            <person name="Lee S.D."/>
        </authorList>
    </citation>
    <scope>NUCLEOTIDE SEQUENCE [LARGE SCALE GENOMIC DNA]</scope>
    <source>
        <strain evidence="3 4">T21</strain>
    </source>
</reference>
<dbReference type="Pfam" id="PF20171">
    <property type="entry name" value="OpcA_G6PD_C"/>
    <property type="match status" value="1"/>
</dbReference>
<organism evidence="3 4">
    <name type="scientific">Tessaracoccus lacteus</name>
    <dbReference type="NCBI Taxonomy" id="3041766"/>
    <lineage>
        <taxon>Bacteria</taxon>
        <taxon>Bacillati</taxon>
        <taxon>Actinomycetota</taxon>
        <taxon>Actinomycetes</taxon>
        <taxon>Propionibacteriales</taxon>
        <taxon>Propionibacteriaceae</taxon>
        <taxon>Tessaracoccus</taxon>
    </lineage>
</organism>
<sequence length="303" mass="32693">MIVELKDTSARDIDEALLKGRRFVGTASGMVLTLLIVTDDAHFEEVLHAAKESATAHPSRVIVVTFVDDDDDARLDASIEVGEGIPGDLVVLRLHGGLRAHGDSVCLPLLLPDSPTIVWWPNEAPDNLSADPIGSLADRRITDASGSADPQAALVRRAGAHADGDTDLAWTRLTRWRALLAAALDQTQLPVTSARVVSAPDNAPATLLAAWLSERLGLHVERLDGDMVGVNEVVLSTEEGDISVRRIDDITAVYQVPGEPRRSVALRRRSLPDLLTEELRRTDADEIFEAATQRVCRDSDGGC</sequence>
<feature type="domain" description="Glucose-6-phosphate dehydrogenase assembly protein OpcA C-terminal" evidence="2">
    <location>
        <begin position="164"/>
        <end position="291"/>
    </location>
</feature>
<dbReference type="EMBL" id="CP123967">
    <property type="protein sequence ID" value="WGT48095.1"/>
    <property type="molecule type" value="Genomic_DNA"/>
</dbReference>
<dbReference type="InterPro" id="IPR046801">
    <property type="entry name" value="OpcA_G6PD_N"/>
</dbReference>
<dbReference type="InterPro" id="IPR004555">
    <property type="entry name" value="G6PDH_assembly_OpcA"/>
</dbReference>
<evidence type="ECO:0000313" key="4">
    <source>
        <dbReference type="Proteomes" id="UP001244136"/>
    </source>
</evidence>
<dbReference type="RefSeq" id="WP_281145748.1">
    <property type="nucleotide sequence ID" value="NZ_CP123967.1"/>
</dbReference>
<proteinExistence type="predicted"/>
<dbReference type="PANTHER" id="PTHR38658:SF1">
    <property type="entry name" value="OXPP CYCLE PROTEIN OPCA-RELATED"/>
    <property type="match status" value="1"/>
</dbReference>
<dbReference type="PANTHER" id="PTHR38658">
    <property type="entry name" value="OXPP CYCLE PROTEIN OPCA-RELATED"/>
    <property type="match status" value="1"/>
</dbReference>
<accession>A0ABY8Q060</accession>
<evidence type="ECO:0000259" key="1">
    <source>
        <dbReference type="Pfam" id="PF10128"/>
    </source>
</evidence>
<evidence type="ECO:0000259" key="2">
    <source>
        <dbReference type="Pfam" id="PF20171"/>
    </source>
</evidence>
<evidence type="ECO:0000313" key="3">
    <source>
        <dbReference type="EMBL" id="WGT48095.1"/>
    </source>
</evidence>
<dbReference type="Proteomes" id="UP001244136">
    <property type="component" value="Chromosome"/>
</dbReference>
<gene>
    <name evidence="3" type="ORF">QH948_04860</name>
</gene>
<name>A0ABY8Q060_9ACTN</name>
<dbReference type="Pfam" id="PF10128">
    <property type="entry name" value="OpcA_G6PD_assem"/>
    <property type="match status" value="1"/>
</dbReference>
<dbReference type="InterPro" id="IPR046802">
    <property type="entry name" value="OpcA_G6PD_C"/>
</dbReference>